<dbReference type="Pfam" id="PF02785">
    <property type="entry name" value="Biotin_carb_C"/>
    <property type="match status" value="1"/>
</dbReference>
<dbReference type="Gene3D" id="2.40.50.100">
    <property type="match status" value="1"/>
</dbReference>
<evidence type="ECO:0000256" key="1">
    <source>
        <dbReference type="ARBA" id="ARBA00001953"/>
    </source>
</evidence>
<dbReference type="FunFam" id="3.40.50.20:FF:000010">
    <property type="entry name" value="Propionyl-CoA carboxylase subunit alpha"/>
    <property type="match status" value="1"/>
</dbReference>
<dbReference type="PROSITE" id="PS00867">
    <property type="entry name" value="CPSASE_2"/>
    <property type="match status" value="1"/>
</dbReference>
<dbReference type="InterPro" id="IPR005479">
    <property type="entry name" value="CPAse_ATP-bd"/>
</dbReference>
<protein>
    <submittedName>
        <fullName evidence="10">Carbamoyl-phosphate synthase L chain,ATP-binding protein</fullName>
    </submittedName>
</protein>
<evidence type="ECO:0000256" key="6">
    <source>
        <dbReference type="SAM" id="MobiDB-lite"/>
    </source>
</evidence>
<keyword evidence="5" id="KW-0092">Biotin</keyword>
<dbReference type="InterPro" id="IPR016185">
    <property type="entry name" value="PreATP-grasp_dom_sf"/>
</dbReference>
<dbReference type="PANTHER" id="PTHR18866">
    <property type="entry name" value="CARBOXYLASE:PYRUVATE/ACETYL-COA/PROPIONYL-COA CARBOXYLASE"/>
    <property type="match status" value="1"/>
</dbReference>
<evidence type="ECO:0000259" key="7">
    <source>
        <dbReference type="PROSITE" id="PS50968"/>
    </source>
</evidence>
<dbReference type="InterPro" id="IPR000089">
    <property type="entry name" value="Biotin_lipoyl"/>
</dbReference>
<feature type="domain" description="ATP-grasp" evidence="8">
    <location>
        <begin position="120"/>
        <end position="315"/>
    </location>
</feature>
<proteinExistence type="predicted"/>
<dbReference type="Pfam" id="PF02786">
    <property type="entry name" value="CPSase_L_D2"/>
    <property type="match status" value="1"/>
</dbReference>
<dbReference type="InterPro" id="IPR011053">
    <property type="entry name" value="Single_hybrid_motif"/>
</dbReference>
<dbReference type="PROSITE" id="PS00188">
    <property type="entry name" value="BIOTIN"/>
    <property type="match status" value="1"/>
</dbReference>
<comment type="cofactor">
    <cofactor evidence="1">
        <name>biotin</name>
        <dbReference type="ChEBI" id="CHEBI:57586"/>
    </cofactor>
</comment>
<dbReference type="InterPro" id="IPR005481">
    <property type="entry name" value="BC-like_N"/>
</dbReference>
<dbReference type="SUPFAM" id="SSF56059">
    <property type="entry name" value="Glutathione synthetase ATP-binding domain-like"/>
    <property type="match status" value="1"/>
</dbReference>
<comment type="caution">
    <text evidence="10">The sequence shown here is derived from an EMBL/GenBank/DDBJ whole genome shotgun (WGS) entry which is preliminary data.</text>
</comment>
<keyword evidence="4 10" id="KW-0067">ATP-binding</keyword>
<organism evidence="10">
    <name type="scientific">mine drainage metagenome</name>
    <dbReference type="NCBI Taxonomy" id="410659"/>
    <lineage>
        <taxon>unclassified sequences</taxon>
        <taxon>metagenomes</taxon>
        <taxon>ecological metagenomes</taxon>
    </lineage>
</organism>
<dbReference type="SUPFAM" id="SSF51230">
    <property type="entry name" value="Single hybrid motif"/>
    <property type="match status" value="1"/>
</dbReference>
<evidence type="ECO:0000256" key="3">
    <source>
        <dbReference type="ARBA" id="ARBA00022741"/>
    </source>
</evidence>
<dbReference type="FunFam" id="2.40.50.100:FF:000003">
    <property type="entry name" value="Acetyl-CoA carboxylase biotin carboxyl carrier protein"/>
    <property type="match status" value="1"/>
</dbReference>
<dbReference type="PROSITE" id="PS50968">
    <property type="entry name" value="BIOTINYL_LIPOYL"/>
    <property type="match status" value="1"/>
</dbReference>
<dbReference type="InterPro" id="IPR011764">
    <property type="entry name" value="Biotin_carboxylation_dom"/>
</dbReference>
<dbReference type="Pfam" id="PF00289">
    <property type="entry name" value="Biotin_carb_N"/>
    <property type="match status" value="1"/>
</dbReference>
<dbReference type="SUPFAM" id="SSF52440">
    <property type="entry name" value="PreATP-grasp domain"/>
    <property type="match status" value="1"/>
</dbReference>
<dbReference type="InterPro" id="IPR011054">
    <property type="entry name" value="Rudment_hybrid_motif"/>
</dbReference>
<dbReference type="InterPro" id="IPR050856">
    <property type="entry name" value="Biotin_carboxylase_complex"/>
</dbReference>
<dbReference type="Pfam" id="PF00364">
    <property type="entry name" value="Biotin_lipoyl"/>
    <property type="match status" value="1"/>
</dbReference>
<dbReference type="InterPro" id="IPR011761">
    <property type="entry name" value="ATP-grasp"/>
</dbReference>
<dbReference type="EMBL" id="CABO01000006">
    <property type="protein sequence ID" value="CBI00847.1"/>
    <property type="molecule type" value="Genomic_DNA"/>
</dbReference>
<dbReference type="SMART" id="SM00878">
    <property type="entry name" value="Biotin_carb_C"/>
    <property type="match status" value="1"/>
</dbReference>
<dbReference type="PROSITE" id="PS50979">
    <property type="entry name" value="BC"/>
    <property type="match status" value="1"/>
</dbReference>
<dbReference type="GO" id="GO:0046872">
    <property type="term" value="F:metal ion binding"/>
    <property type="evidence" value="ECO:0007669"/>
    <property type="project" value="InterPro"/>
</dbReference>
<dbReference type="Gene3D" id="3.30.470.20">
    <property type="entry name" value="ATP-grasp fold, B domain"/>
    <property type="match status" value="1"/>
</dbReference>
<keyword evidence="2" id="KW-0436">Ligase</keyword>
<accession>E6Q0Y7</accession>
<evidence type="ECO:0000259" key="9">
    <source>
        <dbReference type="PROSITE" id="PS50979"/>
    </source>
</evidence>
<evidence type="ECO:0000256" key="4">
    <source>
        <dbReference type="ARBA" id="ARBA00022840"/>
    </source>
</evidence>
<dbReference type="PROSITE" id="PS50975">
    <property type="entry name" value="ATP_GRASP"/>
    <property type="match status" value="1"/>
</dbReference>
<evidence type="ECO:0000313" key="10">
    <source>
        <dbReference type="EMBL" id="CBI00847.1"/>
    </source>
</evidence>
<dbReference type="SUPFAM" id="SSF51246">
    <property type="entry name" value="Rudiment single hybrid motif"/>
    <property type="match status" value="1"/>
</dbReference>
<dbReference type="GO" id="GO:0005524">
    <property type="term" value="F:ATP binding"/>
    <property type="evidence" value="ECO:0007669"/>
    <property type="project" value="UniProtKB-KW"/>
</dbReference>
<evidence type="ECO:0000259" key="8">
    <source>
        <dbReference type="PROSITE" id="PS50975"/>
    </source>
</evidence>
<reference evidence="10" key="1">
    <citation type="submission" date="2009-10" db="EMBL/GenBank/DDBJ databases">
        <title>Diversity of trophic interactions inside an arsenic-rich microbial ecosystem.</title>
        <authorList>
            <person name="Bertin P.N."/>
            <person name="Heinrich-Salmeron A."/>
            <person name="Pelletier E."/>
            <person name="Goulhen-Chollet F."/>
            <person name="Arsene-Ploetze F."/>
            <person name="Gallien S."/>
            <person name="Calteau A."/>
            <person name="Vallenet D."/>
            <person name="Casiot C."/>
            <person name="Chane-Woon-Ming B."/>
            <person name="Giloteaux L."/>
            <person name="Barakat M."/>
            <person name="Bonnefoy V."/>
            <person name="Bruneel O."/>
            <person name="Chandler M."/>
            <person name="Cleiss J."/>
            <person name="Duran R."/>
            <person name="Elbaz-Poulichet F."/>
            <person name="Fonknechten N."/>
            <person name="Lauga B."/>
            <person name="Mornico D."/>
            <person name="Ortet P."/>
            <person name="Schaeffer C."/>
            <person name="Siguier P."/>
            <person name="Alexander Thil Smith A."/>
            <person name="Van Dorsselaer A."/>
            <person name="Weissenbach J."/>
            <person name="Medigue C."/>
            <person name="Le Paslier D."/>
        </authorList>
    </citation>
    <scope>NUCLEOTIDE SEQUENCE</scope>
</reference>
<feature type="region of interest" description="Disordered" evidence="6">
    <location>
        <begin position="484"/>
        <end position="510"/>
    </location>
</feature>
<feature type="compositionally biased region" description="Low complexity" evidence="6">
    <location>
        <begin position="486"/>
        <end position="505"/>
    </location>
</feature>
<feature type="domain" description="Biotin carboxylation" evidence="9">
    <location>
        <begin position="1"/>
        <end position="444"/>
    </location>
</feature>
<dbReference type="CDD" id="cd06850">
    <property type="entry name" value="biotinyl_domain"/>
    <property type="match status" value="1"/>
</dbReference>
<dbReference type="InterPro" id="IPR001882">
    <property type="entry name" value="Biotin_BS"/>
</dbReference>
<dbReference type="PANTHER" id="PTHR18866:SF33">
    <property type="entry name" value="METHYLCROTONOYL-COA CARBOXYLASE SUBUNIT ALPHA, MITOCHONDRIAL-RELATED"/>
    <property type="match status" value="1"/>
</dbReference>
<sequence length="580" mass="62093">MFSKVLVANRGEIAIRILRTVREMGIVGVAVYSEPDRDALHVGIADEAYFLGGAAPAQSYLNADAILDIAARSGADAIHPGYGFFAENAGFARRAIAAGLTWIGPHPDAIDAMGDKLRARAAMAKAKVPFVPGGTEPLADIAAVRDAVERFGLPLALKASGGGGGKGLKIVRTLDDIESAFTTAVREAEAYFKNPIVYAERYLDNPKHVELQILADKHGSVLHVGDRDCSLQRRHQKLWEEAPAQISNRAREAMRAAGMRAARAIGYDSVGTIECLVVGDDFYFLEMNTRIQVEHTVTEEIAGIDLVREMIRVAAGEPLGYTQEQLHFRGAAIEGRVNAEDPAQNFRPAPGTIDLYREPGGLGIRIDSAAHVGMTISPDYDSMVAKLIVWAPTREQALARMKRATAEYVVGGLPTTLPLLHALCDAPMVADASYGTASLEPFTERWAESVAPASPSPALSPAPSEGGEMRIEVNGKLFRVRLVDGAPTGRTPSRRAPAPRAQARRSASHDGAEILAPMHGVVIELRVALGDEVAEGDVVAVIEAMKMMNEIRAHRAGRVGTLHVEVGGTVEADRPILTLA</sequence>
<keyword evidence="3" id="KW-0547">Nucleotide-binding</keyword>
<feature type="domain" description="Lipoyl-binding" evidence="7">
    <location>
        <begin position="502"/>
        <end position="580"/>
    </location>
</feature>
<gene>
    <name evidence="10" type="ORF">CARN4_0194</name>
</gene>
<name>E6Q0Y7_9ZZZZ</name>
<dbReference type="GO" id="GO:0016874">
    <property type="term" value="F:ligase activity"/>
    <property type="evidence" value="ECO:0007669"/>
    <property type="project" value="UniProtKB-KW"/>
</dbReference>
<evidence type="ECO:0000256" key="5">
    <source>
        <dbReference type="ARBA" id="ARBA00023267"/>
    </source>
</evidence>
<dbReference type="InterPro" id="IPR005482">
    <property type="entry name" value="Biotin_COase_C"/>
</dbReference>
<evidence type="ECO:0000256" key="2">
    <source>
        <dbReference type="ARBA" id="ARBA00022598"/>
    </source>
</evidence>
<dbReference type="AlphaFoldDB" id="E6Q0Y7"/>